<proteinExistence type="predicted"/>
<sequence length="146" mass="16430">MFILEPSSSKFQKLRQLLKKAQPNLGFGGIQYFLNHAFPAGSVHHADSVGCWKGEFSDEFNKFTRDVDDRKLNANQYASLHYSGDWGGQRKPWMSGCLESSDSVTHEATLQKKLLGIWIDAFHSVSAPSDMSDLLHTDCPAEFDDF</sequence>
<evidence type="ECO:0000313" key="2">
    <source>
        <dbReference type="EMBL" id="CAK9113076.1"/>
    </source>
</evidence>
<evidence type="ECO:0000313" key="3">
    <source>
        <dbReference type="Proteomes" id="UP001642484"/>
    </source>
</evidence>
<keyword evidence="3" id="KW-1185">Reference proteome</keyword>
<comment type="caution">
    <text evidence="1">The sequence shown here is derived from an EMBL/GenBank/DDBJ whole genome shotgun (WGS) entry which is preliminary data.</text>
</comment>
<dbReference type="InterPro" id="IPR029044">
    <property type="entry name" value="Nucleotide-diphossugar_trans"/>
</dbReference>
<gene>
    <name evidence="1" type="ORF">CCMP2556_LOCUS52040</name>
    <name evidence="2" type="ORF">CCMP2556_LOCUS52364</name>
</gene>
<dbReference type="Proteomes" id="UP001642484">
    <property type="component" value="Unassembled WGS sequence"/>
</dbReference>
<reference evidence="1 3" key="1">
    <citation type="submission" date="2024-02" db="EMBL/GenBank/DDBJ databases">
        <authorList>
            <person name="Chen Y."/>
            <person name="Shah S."/>
            <person name="Dougan E. K."/>
            <person name="Thang M."/>
            <person name="Chan C."/>
        </authorList>
    </citation>
    <scope>NUCLEOTIDE SEQUENCE [LARGE SCALE GENOMIC DNA]</scope>
</reference>
<accession>A0ABP0SJ00</accession>
<protein>
    <submittedName>
        <fullName evidence="1">Uncharacterized protein</fullName>
    </submittedName>
</protein>
<dbReference type="EMBL" id="CAXAMN010027694">
    <property type="protein sequence ID" value="CAK9112220.1"/>
    <property type="molecule type" value="Genomic_DNA"/>
</dbReference>
<organism evidence="1 3">
    <name type="scientific">Durusdinium trenchii</name>
    <dbReference type="NCBI Taxonomy" id="1381693"/>
    <lineage>
        <taxon>Eukaryota</taxon>
        <taxon>Sar</taxon>
        <taxon>Alveolata</taxon>
        <taxon>Dinophyceae</taxon>
        <taxon>Suessiales</taxon>
        <taxon>Symbiodiniaceae</taxon>
        <taxon>Durusdinium</taxon>
    </lineage>
</organism>
<evidence type="ECO:0000313" key="1">
    <source>
        <dbReference type="EMBL" id="CAK9112220.1"/>
    </source>
</evidence>
<dbReference type="Gene3D" id="3.90.550.10">
    <property type="entry name" value="Spore Coat Polysaccharide Biosynthesis Protein SpsA, Chain A"/>
    <property type="match status" value="1"/>
</dbReference>
<name>A0ABP0SJ00_9DINO</name>
<dbReference type="EMBL" id="CAXAMN010027805">
    <property type="protein sequence ID" value="CAK9113076.1"/>
    <property type="molecule type" value="Genomic_DNA"/>
</dbReference>